<dbReference type="PANTHER" id="PTHR48098">
    <property type="entry name" value="ENTEROCHELIN ESTERASE-RELATED"/>
    <property type="match status" value="1"/>
</dbReference>
<dbReference type="RefSeq" id="WP_116711901.1">
    <property type="nucleotide sequence ID" value="NZ_LRTV01000001.1"/>
</dbReference>
<keyword evidence="1" id="KW-0472">Membrane</keyword>
<proteinExistence type="predicted"/>
<evidence type="ECO:0000256" key="1">
    <source>
        <dbReference type="SAM" id="Phobius"/>
    </source>
</evidence>
<comment type="caution">
    <text evidence="2">The sequence shown here is derived from an EMBL/GenBank/DDBJ whole genome shotgun (WGS) entry which is preliminary data.</text>
</comment>
<dbReference type="SUPFAM" id="SSF53474">
    <property type="entry name" value="alpha/beta-Hydrolases"/>
    <property type="match status" value="1"/>
</dbReference>
<evidence type="ECO:0000313" key="3">
    <source>
        <dbReference type="Proteomes" id="UP000259221"/>
    </source>
</evidence>
<protein>
    <submittedName>
        <fullName evidence="2">Esterase</fullName>
    </submittedName>
</protein>
<sequence length="459" mass="50065">MQQLAKVSLLQGWLPASLFSVTGITLVLLVVMRSHAGKRLIHFLVQIGVASISFVVGGGIAWLVSDVFVAFGVSLGWLVILSIACGFGLIGFAATAVVLSRGIKRFTAIIAIILTLVSTALRVDMVYGEYTTIGSIFGMGAFPQLEVEREQSATASIKEWRSLANHNRLPRLPKKGIVRSVRIPNTISHFHARTANVYLPPAALVKNAPKLPVMIMLAGQPGSPNHFFAASDIAKTLDNYAKNHDGLAPIVVAPDQNGATTHNSLCSDTHVFGKAETYLTKDVPNWINKHLPVSSDPKMWLMGGFSQGGTCATQLVPSHPNIFSSMYSAGGELAPTYKNRQETIQRYFNGNTKAYNKHVPEIIMRRNAPLKQNYYAIAGYWDPKSQANQATIAMSAHRAGMNVITMLAPNSGHDWHTVQAGLALVIDQFCKQTGIADTTPHFSEYQNLEVLIHQRVNRN</sequence>
<gene>
    <name evidence="2" type="ORF">AXE77_02065</name>
</gene>
<evidence type="ECO:0000313" key="2">
    <source>
        <dbReference type="EMBL" id="RFD80300.1"/>
    </source>
</evidence>
<dbReference type="InterPro" id="IPR000801">
    <property type="entry name" value="Esterase-like"/>
</dbReference>
<accession>A0A3E1J1S0</accession>
<reference evidence="2 3" key="1">
    <citation type="submission" date="2016-02" db="EMBL/GenBank/DDBJ databases">
        <authorList>
            <person name="Alioto T."/>
            <person name="Alioto T."/>
        </authorList>
    </citation>
    <scope>NUCLEOTIDE SEQUENCE [LARGE SCALE GENOMIC DNA]</scope>
    <source>
        <strain evidence="2 3">NR010</strain>
    </source>
</reference>
<dbReference type="Proteomes" id="UP000259221">
    <property type="component" value="Unassembled WGS sequence"/>
</dbReference>
<dbReference type="OrthoDB" id="3723842at2"/>
<keyword evidence="1" id="KW-0812">Transmembrane</keyword>
<dbReference type="AlphaFoldDB" id="A0A3E1J1S0"/>
<feature type="transmembrane region" description="Helical" evidence="1">
    <location>
        <begin position="43"/>
        <end position="64"/>
    </location>
</feature>
<feature type="transmembrane region" description="Helical" evidence="1">
    <location>
        <begin position="106"/>
        <end position="123"/>
    </location>
</feature>
<dbReference type="InterPro" id="IPR050583">
    <property type="entry name" value="Mycobacterial_A85_antigen"/>
</dbReference>
<organism evidence="2 3">
    <name type="scientific">Gardnerella vaginalis</name>
    <dbReference type="NCBI Taxonomy" id="2702"/>
    <lineage>
        <taxon>Bacteria</taxon>
        <taxon>Bacillati</taxon>
        <taxon>Actinomycetota</taxon>
        <taxon>Actinomycetes</taxon>
        <taxon>Bifidobacteriales</taxon>
        <taxon>Bifidobacteriaceae</taxon>
        <taxon>Gardnerella</taxon>
    </lineage>
</organism>
<keyword evidence="1" id="KW-1133">Transmembrane helix</keyword>
<dbReference type="PANTHER" id="PTHR48098:SF1">
    <property type="entry name" value="DIACYLGLYCEROL ACYLTRANSFERASE_MYCOLYLTRANSFERASE AG85A"/>
    <property type="match status" value="1"/>
</dbReference>
<name>A0A3E1J1S0_GARVA</name>
<dbReference type="Pfam" id="PF00756">
    <property type="entry name" value="Esterase"/>
    <property type="match status" value="1"/>
</dbReference>
<feature type="transmembrane region" description="Helical" evidence="1">
    <location>
        <begin position="12"/>
        <end position="31"/>
    </location>
</feature>
<dbReference type="GO" id="GO:0016747">
    <property type="term" value="F:acyltransferase activity, transferring groups other than amino-acyl groups"/>
    <property type="evidence" value="ECO:0007669"/>
    <property type="project" value="TreeGrafter"/>
</dbReference>
<feature type="transmembrane region" description="Helical" evidence="1">
    <location>
        <begin position="76"/>
        <end position="99"/>
    </location>
</feature>
<dbReference type="Gene3D" id="3.40.50.1820">
    <property type="entry name" value="alpha/beta hydrolase"/>
    <property type="match status" value="1"/>
</dbReference>
<dbReference type="InterPro" id="IPR029058">
    <property type="entry name" value="AB_hydrolase_fold"/>
</dbReference>
<dbReference type="EMBL" id="LRTV01000001">
    <property type="protein sequence ID" value="RFD80300.1"/>
    <property type="molecule type" value="Genomic_DNA"/>
</dbReference>